<dbReference type="GO" id="GO:0006879">
    <property type="term" value="P:intracellular iron ion homeostasis"/>
    <property type="evidence" value="ECO:0007669"/>
    <property type="project" value="TreeGrafter"/>
</dbReference>
<evidence type="ECO:0000256" key="1">
    <source>
        <dbReference type="ARBA" id="ARBA00001961"/>
    </source>
</evidence>
<dbReference type="PANTHER" id="PTHR41536:SF1">
    <property type="entry name" value="PKHD-TYPE HYDROXYLASE YBIX"/>
    <property type="match status" value="1"/>
</dbReference>
<protein>
    <submittedName>
        <fullName evidence="9">Fe2+-dependent dioxygenase</fullName>
    </submittedName>
</protein>
<dbReference type="GO" id="GO:0006974">
    <property type="term" value="P:DNA damage response"/>
    <property type="evidence" value="ECO:0007669"/>
    <property type="project" value="TreeGrafter"/>
</dbReference>
<dbReference type="Pfam" id="PF13640">
    <property type="entry name" value="2OG-FeII_Oxy_3"/>
    <property type="match status" value="1"/>
</dbReference>
<dbReference type="Proteomes" id="UP000254101">
    <property type="component" value="Unassembled WGS sequence"/>
</dbReference>
<keyword evidence="4 7" id="KW-0223">Dioxygenase</keyword>
<dbReference type="NCBIfam" id="NF003975">
    <property type="entry name" value="PRK05467.1-4"/>
    <property type="match status" value="1"/>
</dbReference>
<dbReference type="InterPro" id="IPR006620">
    <property type="entry name" value="Pro_4_hyd_alph"/>
</dbReference>
<comment type="cofactor">
    <cofactor evidence="7">
        <name>Fe(2+)</name>
        <dbReference type="ChEBI" id="CHEBI:29033"/>
    </cofactor>
    <text evidence="7">Binds 1 Fe(2+) ion per subunit.</text>
</comment>
<dbReference type="Pfam" id="PF18331">
    <property type="entry name" value="PKHD_C"/>
    <property type="match status" value="1"/>
</dbReference>
<evidence type="ECO:0000313" key="10">
    <source>
        <dbReference type="Proteomes" id="UP000254101"/>
    </source>
</evidence>
<feature type="binding site" evidence="7">
    <location>
        <position position="98"/>
    </location>
    <ligand>
        <name>Fe cation</name>
        <dbReference type="ChEBI" id="CHEBI:24875"/>
    </ligand>
</feature>
<evidence type="ECO:0000256" key="4">
    <source>
        <dbReference type="ARBA" id="ARBA00022964"/>
    </source>
</evidence>
<feature type="binding site" evidence="7">
    <location>
        <position position="157"/>
    </location>
    <ligand>
        <name>Fe cation</name>
        <dbReference type="ChEBI" id="CHEBI:24875"/>
    </ligand>
</feature>
<evidence type="ECO:0000259" key="8">
    <source>
        <dbReference type="PROSITE" id="PS51471"/>
    </source>
</evidence>
<dbReference type="InterPro" id="IPR041097">
    <property type="entry name" value="PKHD_C"/>
</dbReference>
<gene>
    <name evidence="9" type="ORF">DL238_00770</name>
</gene>
<comment type="caution">
    <text evidence="9">The sequence shown here is derived from an EMBL/GenBank/DDBJ whole genome shotgun (WGS) entry which is preliminary data.</text>
</comment>
<dbReference type="Gene3D" id="4.10.860.20">
    <property type="entry name" value="Rabenosyn, Rab binding domain"/>
    <property type="match status" value="1"/>
</dbReference>
<keyword evidence="10" id="KW-1185">Reference proteome</keyword>
<keyword evidence="3 7" id="KW-0847">Vitamin C</keyword>
<evidence type="ECO:0000313" key="9">
    <source>
        <dbReference type="EMBL" id="RDS76290.1"/>
    </source>
</evidence>
<keyword evidence="2 7" id="KW-0479">Metal-binding</keyword>
<evidence type="ECO:0000256" key="6">
    <source>
        <dbReference type="ARBA" id="ARBA00023004"/>
    </source>
</evidence>
<dbReference type="Gene3D" id="2.60.120.620">
    <property type="entry name" value="q2cbj1_9rhob like domain"/>
    <property type="match status" value="1"/>
</dbReference>
<dbReference type="InterPro" id="IPR005123">
    <property type="entry name" value="Oxoglu/Fe-dep_dioxygenase_dom"/>
</dbReference>
<evidence type="ECO:0000256" key="3">
    <source>
        <dbReference type="ARBA" id="ARBA00022896"/>
    </source>
</evidence>
<dbReference type="GO" id="GO:0005506">
    <property type="term" value="F:iron ion binding"/>
    <property type="evidence" value="ECO:0007669"/>
    <property type="project" value="UniProtKB-UniRule"/>
</dbReference>
<feature type="binding site" evidence="7">
    <location>
        <position position="96"/>
    </location>
    <ligand>
        <name>Fe cation</name>
        <dbReference type="ChEBI" id="CHEBI:24875"/>
    </ligand>
</feature>
<dbReference type="HAMAP" id="MF_00657">
    <property type="entry name" value="Hydroxyl_YbiX"/>
    <property type="match status" value="1"/>
</dbReference>
<dbReference type="PANTHER" id="PTHR41536">
    <property type="entry name" value="PKHD-TYPE HYDROXYLASE YBIX"/>
    <property type="match status" value="1"/>
</dbReference>
<dbReference type="GO" id="GO:0031418">
    <property type="term" value="F:L-ascorbic acid binding"/>
    <property type="evidence" value="ECO:0007669"/>
    <property type="project" value="UniProtKB-KW"/>
</dbReference>
<feature type="domain" description="Fe2OG dioxygenase" evidence="8">
    <location>
        <begin position="75"/>
        <end position="176"/>
    </location>
</feature>
<dbReference type="NCBIfam" id="NF003974">
    <property type="entry name" value="PRK05467.1-3"/>
    <property type="match status" value="1"/>
</dbReference>
<feature type="binding site" evidence="7">
    <location>
        <position position="167"/>
    </location>
    <ligand>
        <name>2-oxoglutarate</name>
        <dbReference type="ChEBI" id="CHEBI:16810"/>
    </ligand>
</feature>
<evidence type="ECO:0000256" key="2">
    <source>
        <dbReference type="ARBA" id="ARBA00022723"/>
    </source>
</evidence>
<dbReference type="GO" id="GO:0016706">
    <property type="term" value="F:2-oxoglutarate-dependent dioxygenase activity"/>
    <property type="evidence" value="ECO:0007669"/>
    <property type="project" value="UniProtKB-UniRule"/>
</dbReference>
<dbReference type="AlphaFoldDB" id="A0A395LNS2"/>
<dbReference type="RefSeq" id="WP_115490525.1">
    <property type="nucleotide sequence ID" value="NZ_JACHWW010000001.1"/>
</dbReference>
<dbReference type="OrthoDB" id="9812472at2"/>
<evidence type="ECO:0000256" key="5">
    <source>
        <dbReference type="ARBA" id="ARBA00023002"/>
    </source>
</evidence>
<dbReference type="PROSITE" id="PS51471">
    <property type="entry name" value="FE2OG_OXY"/>
    <property type="match status" value="1"/>
</dbReference>
<name>A0A395LNS2_9SPHN</name>
<dbReference type="InterPro" id="IPR023550">
    <property type="entry name" value="PKHD_hydroxylase"/>
</dbReference>
<dbReference type="InterPro" id="IPR044862">
    <property type="entry name" value="Pro_4_hyd_alph_FE2OG_OXY"/>
</dbReference>
<dbReference type="SMART" id="SM00702">
    <property type="entry name" value="P4Hc"/>
    <property type="match status" value="1"/>
</dbReference>
<organism evidence="9 10">
    <name type="scientific">Alteriqipengyuania lutimaris</name>
    <dbReference type="NCBI Taxonomy" id="1538146"/>
    <lineage>
        <taxon>Bacteria</taxon>
        <taxon>Pseudomonadati</taxon>
        <taxon>Pseudomonadota</taxon>
        <taxon>Alphaproteobacteria</taxon>
        <taxon>Sphingomonadales</taxon>
        <taxon>Erythrobacteraceae</taxon>
        <taxon>Alteriqipengyuania</taxon>
    </lineage>
</organism>
<accession>A0A395LNS2</accession>
<keyword evidence="6 7" id="KW-0408">Iron</keyword>
<proteinExistence type="inferred from homology"/>
<comment type="cofactor">
    <cofactor evidence="1 7">
        <name>L-ascorbate</name>
        <dbReference type="ChEBI" id="CHEBI:38290"/>
    </cofactor>
</comment>
<keyword evidence="5 7" id="KW-0560">Oxidoreductase</keyword>
<evidence type="ECO:0000256" key="7">
    <source>
        <dbReference type="HAMAP-Rule" id="MF_00657"/>
    </source>
</evidence>
<dbReference type="EMBL" id="QRBB01000001">
    <property type="protein sequence ID" value="RDS76290.1"/>
    <property type="molecule type" value="Genomic_DNA"/>
</dbReference>
<sequence length="225" mass="24517">MILTIAAIESEDDLARIDALVAQLVWRDGARTAGASARAVKQNEQADMTGKAGRELGAMVLSAIEEHPVVRAAARPRRMSNILVSKTRDGGHYGPHVDNAMMRKGAAKLRSDISFTLFLAPPDTYEGGELTIHSAGSTQSVKGERGQLVLYPSSSIHEVRPVTSGERIVCVGWIESLLPDPSQRELLFDLENLRTTMRRSLPANSAEMLTLDKSIANLLRMWASV</sequence>
<reference evidence="9 10" key="1">
    <citation type="submission" date="2018-07" db="EMBL/GenBank/DDBJ databases">
        <title>Erythrobacter nanhaiensis sp. nov., a novel member of the genus Erythrobacter isolated from the South China Sea.</title>
        <authorList>
            <person name="Chen X."/>
            <person name="Liu J."/>
        </authorList>
    </citation>
    <scope>NUCLEOTIDE SEQUENCE [LARGE SCALE GENOMIC DNA]</scope>
    <source>
        <strain evidence="9 10">S-5</strain>
    </source>
</reference>